<dbReference type="Proteomes" id="UP000198857">
    <property type="component" value="Unassembled WGS sequence"/>
</dbReference>
<evidence type="ECO:0000256" key="1">
    <source>
        <dbReference type="ARBA" id="ARBA00023125"/>
    </source>
</evidence>
<dbReference type="EMBL" id="FOWQ01000006">
    <property type="protein sequence ID" value="SFP61607.1"/>
    <property type="molecule type" value="Genomic_DNA"/>
</dbReference>
<proteinExistence type="predicted"/>
<dbReference type="CDD" id="cd04496">
    <property type="entry name" value="SSB_OBF"/>
    <property type="match status" value="1"/>
</dbReference>
<feature type="compositionally biased region" description="Basic and acidic residues" evidence="3">
    <location>
        <begin position="131"/>
        <end position="142"/>
    </location>
</feature>
<organism evidence="4 5">
    <name type="scientific">Geodermatophilus dictyosporus</name>
    <dbReference type="NCBI Taxonomy" id="1523247"/>
    <lineage>
        <taxon>Bacteria</taxon>
        <taxon>Bacillati</taxon>
        <taxon>Actinomycetota</taxon>
        <taxon>Actinomycetes</taxon>
        <taxon>Geodermatophilales</taxon>
        <taxon>Geodermatophilaceae</taxon>
        <taxon>Geodermatophilus</taxon>
    </lineage>
</organism>
<dbReference type="GO" id="GO:0003697">
    <property type="term" value="F:single-stranded DNA binding"/>
    <property type="evidence" value="ECO:0007669"/>
    <property type="project" value="InterPro"/>
</dbReference>
<reference evidence="5" key="1">
    <citation type="submission" date="2016-10" db="EMBL/GenBank/DDBJ databases">
        <authorList>
            <person name="Varghese N."/>
            <person name="Submissions S."/>
        </authorList>
    </citation>
    <scope>NUCLEOTIDE SEQUENCE [LARGE SCALE GENOMIC DNA]</scope>
    <source>
        <strain evidence="5">DSM 44208</strain>
    </source>
</reference>
<dbReference type="RefSeq" id="WP_091112433.1">
    <property type="nucleotide sequence ID" value="NZ_FOWQ01000006.1"/>
</dbReference>
<keyword evidence="5" id="KW-1185">Reference proteome</keyword>
<dbReference type="InterPro" id="IPR011344">
    <property type="entry name" value="ssDNA-bd"/>
</dbReference>
<gene>
    <name evidence="4" type="ORF">SAMN05660464_3702</name>
</gene>
<protein>
    <submittedName>
        <fullName evidence="4">Single-strand DNA-binding protein</fullName>
    </submittedName>
</protein>
<sequence length="188" mass="20097">MNDTHVTMVGNVVDSPRRVSLQNGAVTNFRLASTARRFDNQSQAFVDAGTFWVDVECWNDLSGNVSGSVSKGDPVIVQGTLTTHSWEGESGRRSTPRIRALAVGHNLSRGTGVFRRTRSERPGAPLPAGDGDLRGGDLRGDDLPGDALPGDALSGHEAGLVRGRDYETAPETLHDLDTRDLTAEPAHV</sequence>
<evidence type="ECO:0000256" key="3">
    <source>
        <dbReference type="SAM" id="MobiDB-lite"/>
    </source>
</evidence>
<dbReference type="InterPro" id="IPR012340">
    <property type="entry name" value="NA-bd_OB-fold"/>
</dbReference>
<dbReference type="OrthoDB" id="4427276at2"/>
<dbReference type="SUPFAM" id="SSF50249">
    <property type="entry name" value="Nucleic acid-binding proteins"/>
    <property type="match status" value="1"/>
</dbReference>
<keyword evidence="1 2" id="KW-0238">DNA-binding</keyword>
<name>A0A1I5RT76_9ACTN</name>
<feature type="region of interest" description="Disordered" evidence="3">
    <location>
        <begin position="169"/>
        <end position="188"/>
    </location>
</feature>
<dbReference type="PROSITE" id="PS50935">
    <property type="entry name" value="SSB"/>
    <property type="match status" value="1"/>
</dbReference>
<accession>A0A1I5RT76</accession>
<dbReference type="Gene3D" id="2.40.50.140">
    <property type="entry name" value="Nucleic acid-binding proteins"/>
    <property type="match status" value="1"/>
</dbReference>
<feature type="region of interest" description="Disordered" evidence="3">
    <location>
        <begin position="111"/>
        <end position="156"/>
    </location>
</feature>
<evidence type="ECO:0000256" key="2">
    <source>
        <dbReference type="PROSITE-ProRule" id="PRU00252"/>
    </source>
</evidence>
<evidence type="ECO:0000313" key="4">
    <source>
        <dbReference type="EMBL" id="SFP61607.1"/>
    </source>
</evidence>
<dbReference type="PANTHER" id="PTHR10302">
    <property type="entry name" value="SINGLE-STRANDED DNA-BINDING PROTEIN"/>
    <property type="match status" value="1"/>
</dbReference>
<dbReference type="InterPro" id="IPR000424">
    <property type="entry name" value="Primosome_PriB/ssb"/>
</dbReference>
<dbReference type="AlphaFoldDB" id="A0A1I5RT76"/>
<dbReference type="PANTHER" id="PTHR10302:SF27">
    <property type="entry name" value="SINGLE-STRANDED DNA-BINDING PROTEIN"/>
    <property type="match status" value="1"/>
</dbReference>
<evidence type="ECO:0000313" key="5">
    <source>
        <dbReference type="Proteomes" id="UP000198857"/>
    </source>
</evidence>
<dbReference type="Pfam" id="PF00436">
    <property type="entry name" value="SSB"/>
    <property type="match status" value="1"/>
</dbReference>
<dbReference type="STRING" id="1523247.SAMN05660464_3702"/>
<dbReference type="GO" id="GO:0006260">
    <property type="term" value="P:DNA replication"/>
    <property type="evidence" value="ECO:0007669"/>
    <property type="project" value="InterPro"/>
</dbReference>
<dbReference type="GO" id="GO:0009295">
    <property type="term" value="C:nucleoid"/>
    <property type="evidence" value="ECO:0007669"/>
    <property type="project" value="TreeGrafter"/>
</dbReference>